<protein>
    <recommendedName>
        <fullName evidence="1">GIR1-like zinc ribbon domain-containing protein</fullName>
    </recommendedName>
</protein>
<dbReference type="PANTHER" id="PTHR33177:SF20">
    <property type="entry name" value="OS08G0102250 PROTEIN"/>
    <property type="match status" value="1"/>
</dbReference>
<accession>Q6Z1Y3</accession>
<dbReference type="AlphaFoldDB" id="Q6Z1Y3"/>
<proteinExistence type="predicted"/>
<dbReference type="Pfam" id="PF24747">
    <property type="entry name" value="Zn-ribbon_GIR1"/>
    <property type="match status" value="1"/>
</dbReference>
<dbReference type="EMBL" id="AP005406">
    <property type="protein sequence ID" value="BAD03561.1"/>
    <property type="molecule type" value="Genomic_DNA"/>
</dbReference>
<evidence type="ECO:0000313" key="4">
    <source>
        <dbReference type="Proteomes" id="UP000000763"/>
    </source>
</evidence>
<dbReference type="InterPro" id="IPR055281">
    <property type="entry name" value="GIR1-2/SIED1"/>
</dbReference>
<evidence type="ECO:0000313" key="3">
    <source>
        <dbReference type="EMBL" id="BAD33157.1"/>
    </source>
</evidence>
<sequence>MESPARSCVSSEAEDQQAAAAAMVVAGCPRCLMYVMLAVSNTKQPRCPSGFGDDWISQVNRRFIISCDRSDRAGVAGQTGGVRAVGPASPRSDRPTLCRFRFRVVYLNIRVYFMIMTSRWILYSSSICVSPGFGGLIGNSPAVRPAALRRSDWREHGGQTSGGDNEWQAISVVRPVDQHRSHRLLRFAPPSSGSGPECAFWFQASLVVIELGL</sequence>
<reference evidence="2" key="2">
    <citation type="submission" date="2002-06" db="EMBL/GenBank/DDBJ databases">
        <title>Oryza sativa nipponbare(GA3) genomic DNA, chromosome 8, BAC clone:B1147B12.</title>
        <authorList>
            <person name="Sasaki T."/>
            <person name="Matsumoto T."/>
            <person name="Katayose Y."/>
        </authorList>
    </citation>
    <scope>NUCLEOTIDE SEQUENCE</scope>
</reference>
<dbReference type="PANTHER" id="PTHR33177">
    <property type="entry name" value="PUTATIVE-RELATED"/>
    <property type="match status" value="1"/>
</dbReference>
<dbReference type="InterPro" id="IPR056440">
    <property type="entry name" value="Zn-ribbon_GIR1"/>
</dbReference>
<reference evidence="4" key="4">
    <citation type="journal article" date="2008" name="Nucleic Acids Res.">
        <title>The rice annotation project database (RAP-DB): 2008 update.</title>
        <authorList>
            <consortium name="The rice annotation project (RAP)"/>
        </authorList>
    </citation>
    <scope>GENOME REANNOTATION</scope>
    <source>
        <strain evidence="4">cv. Nipponbare</strain>
    </source>
</reference>
<feature type="domain" description="GIR1-like zinc ribbon" evidence="1">
    <location>
        <begin position="22"/>
        <end position="49"/>
    </location>
</feature>
<evidence type="ECO:0000313" key="2">
    <source>
        <dbReference type="EMBL" id="BAD03561.1"/>
    </source>
</evidence>
<reference evidence="3" key="1">
    <citation type="submission" date="2002-01" db="EMBL/GenBank/DDBJ databases">
        <title>Oryza sativa nipponbare(GA3) genomic DNA, chromosome 8, PAC clone:P0015C07.</title>
        <authorList>
            <person name="Sasaki T."/>
            <person name="Matsumoto T."/>
            <person name="Yamamoto K."/>
        </authorList>
    </citation>
    <scope>NUCLEOTIDE SEQUENCE</scope>
</reference>
<dbReference type="Proteomes" id="UP000000763">
    <property type="component" value="Chromosome 8"/>
</dbReference>
<organism evidence="2 4">
    <name type="scientific">Oryza sativa subsp. japonica</name>
    <name type="common">Rice</name>
    <dbReference type="NCBI Taxonomy" id="39947"/>
    <lineage>
        <taxon>Eukaryota</taxon>
        <taxon>Viridiplantae</taxon>
        <taxon>Streptophyta</taxon>
        <taxon>Embryophyta</taxon>
        <taxon>Tracheophyta</taxon>
        <taxon>Spermatophyta</taxon>
        <taxon>Magnoliopsida</taxon>
        <taxon>Liliopsida</taxon>
        <taxon>Poales</taxon>
        <taxon>Poaceae</taxon>
        <taxon>BOP clade</taxon>
        <taxon>Oryzoideae</taxon>
        <taxon>Oryzeae</taxon>
        <taxon>Oryzinae</taxon>
        <taxon>Oryza</taxon>
        <taxon>Oryza sativa</taxon>
    </lineage>
</organism>
<evidence type="ECO:0000259" key="1">
    <source>
        <dbReference type="Pfam" id="PF24747"/>
    </source>
</evidence>
<reference evidence="4" key="3">
    <citation type="journal article" date="2005" name="Nature">
        <title>The map-based sequence of the rice genome.</title>
        <authorList>
            <consortium name="International rice genome sequencing project (IRGSP)"/>
            <person name="Matsumoto T."/>
            <person name="Wu J."/>
            <person name="Kanamori H."/>
            <person name="Katayose Y."/>
            <person name="Fujisawa M."/>
            <person name="Namiki N."/>
            <person name="Mizuno H."/>
            <person name="Yamamoto K."/>
            <person name="Antonio B.A."/>
            <person name="Baba T."/>
            <person name="Sakata K."/>
            <person name="Nagamura Y."/>
            <person name="Aoki H."/>
            <person name="Arikawa K."/>
            <person name="Arita K."/>
            <person name="Bito T."/>
            <person name="Chiden Y."/>
            <person name="Fujitsuka N."/>
            <person name="Fukunaka R."/>
            <person name="Hamada M."/>
            <person name="Harada C."/>
            <person name="Hayashi A."/>
            <person name="Hijishita S."/>
            <person name="Honda M."/>
            <person name="Hosokawa S."/>
            <person name="Ichikawa Y."/>
            <person name="Idonuma A."/>
            <person name="Iijima M."/>
            <person name="Ikeda M."/>
            <person name="Ikeno M."/>
            <person name="Ito K."/>
            <person name="Ito S."/>
            <person name="Ito T."/>
            <person name="Ito Y."/>
            <person name="Ito Y."/>
            <person name="Iwabuchi A."/>
            <person name="Kamiya K."/>
            <person name="Karasawa W."/>
            <person name="Kurita K."/>
            <person name="Katagiri S."/>
            <person name="Kikuta A."/>
            <person name="Kobayashi H."/>
            <person name="Kobayashi N."/>
            <person name="Machita K."/>
            <person name="Maehara T."/>
            <person name="Masukawa M."/>
            <person name="Mizubayashi T."/>
            <person name="Mukai Y."/>
            <person name="Nagasaki H."/>
            <person name="Nagata Y."/>
            <person name="Naito S."/>
            <person name="Nakashima M."/>
            <person name="Nakama Y."/>
            <person name="Nakamichi Y."/>
            <person name="Nakamura M."/>
            <person name="Meguro A."/>
            <person name="Negishi M."/>
            <person name="Ohta I."/>
            <person name="Ohta T."/>
            <person name="Okamoto M."/>
            <person name="Ono N."/>
            <person name="Saji S."/>
            <person name="Sakaguchi M."/>
            <person name="Sakai K."/>
            <person name="Shibata M."/>
            <person name="Shimokawa T."/>
            <person name="Song J."/>
            <person name="Takazaki Y."/>
            <person name="Terasawa K."/>
            <person name="Tsugane M."/>
            <person name="Tsuji K."/>
            <person name="Ueda S."/>
            <person name="Waki K."/>
            <person name="Yamagata H."/>
            <person name="Yamamoto M."/>
            <person name="Yamamoto S."/>
            <person name="Yamane H."/>
            <person name="Yoshiki S."/>
            <person name="Yoshihara R."/>
            <person name="Yukawa K."/>
            <person name="Zhong H."/>
            <person name="Yano M."/>
            <person name="Yuan Q."/>
            <person name="Ouyang S."/>
            <person name="Liu J."/>
            <person name="Jones K.M."/>
            <person name="Gansberger K."/>
            <person name="Moffat K."/>
            <person name="Hill J."/>
            <person name="Bera J."/>
            <person name="Fadrosh D."/>
            <person name="Jin S."/>
            <person name="Johri S."/>
            <person name="Kim M."/>
            <person name="Overton L."/>
            <person name="Reardon M."/>
            <person name="Tsitrin T."/>
            <person name="Vuong H."/>
            <person name="Weaver B."/>
            <person name="Ciecko A."/>
            <person name="Tallon L."/>
            <person name="Jackson J."/>
            <person name="Pai G."/>
            <person name="Aken S.V."/>
            <person name="Utterback T."/>
            <person name="Reidmuller S."/>
            <person name="Feldblyum T."/>
            <person name="Hsiao J."/>
            <person name="Zismann V."/>
            <person name="Iobst S."/>
            <person name="de Vazeille A.R."/>
            <person name="Buell C.R."/>
            <person name="Ying K."/>
            <person name="Li Y."/>
            <person name="Lu T."/>
            <person name="Huang Y."/>
            <person name="Zhao Q."/>
            <person name="Feng Q."/>
            <person name="Zhang L."/>
            <person name="Zhu J."/>
            <person name="Weng Q."/>
            <person name="Mu J."/>
            <person name="Lu Y."/>
            <person name="Fan D."/>
            <person name="Liu Y."/>
            <person name="Guan J."/>
            <person name="Zhang Y."/>
            <person name="Yu S."/>
            <person name="Liu X."/>
            <person name="Zhang Y."/>
            <person name="Hong G."/>
            <person name="Han B."/>
            <person name="Choisne N."/>
            <person name="Demange N."/>
            <person name="Orjeda G."/>
            <person name="Samain S."/>
            <person name="Cattolico L."/>
            <person name="Pelletier E."/>
            <person name="Couloux A."/>
            <person name="Segurens B."/>
            <person name="Wincker P."/>
            <person name="D'Hont A."/>
            <person name="Scarpelli C."/>
            <person name="Weissenbach J."/>
            <person name="Salanoubat M."/>
            <person name="Quetier F."/>
            <person name="Yu Y."/>
            <person name="Kim H.R."/>
            <person name="Rambo T."/>
            <person name="Currie J."/>
            <person name="Collura K."/>
            <person name="Luo M."/>
            <person name="Yang T."/>
            <person name="Ammiraju J.S.S."/>
            <person name="Engler F."/>
            <person name="Soderlund C."/>
            <person name="Wing R.A."/>
            <person name="Palmer L.E."/>
            <person name="de la Bastide M."/>
            <person name="Spiegel L."/>
            <person name="Nascimento L."/>
            <person name="Zutavern T."/>
            <person name="O'Shaughnessy A."/>
            <person name="Dike S."/>
            <person name="Dedhia N."/>
            <person name="Preston R."/>
            <person name="Balija V."/>
            <person name="McCombie W.R."/>
            <person name="Chow T."/>
            <person name="Chen H."/>
            <person name="Chung M."/>
            <person name="Chen C."/>
            <person name="Shaw J."/>
            <person name="Wu H."/>
            <person name="Hsiao K."/>
            <person name="Chao Y."/>
            <person name="Chu M."/>
            <person name="Cheng C."/>
            <person name="Hour A."/>
            <person name="Lee P."/>
            <person name="Lin S."/>
            <person name="Lin Y."/>
            <person name="Liou J."/>
            <person name="Liu S."/>
            <person name="Hsing Y."/>
            <person name="Raghuvanshi S."/>
            <person name="Mohanty A."/>
            <person name="Bharti A.K."/>
            <person name="Gaur A."/>
            <person name="Gupta V."/>
            <person name="Kumar D."/>
            <person name="Ravi V."/>
            <person name="Vij S."/>
            <person name="Kapur A."/>
            <person name="Khurana P."/>
            <person name="Khurana P."/>
            <person name="Khurana J.P."/>
            <person name="Tyagi A.K."/>
            <person name="Gaikwad K."/>
            <person name="Singh A."/>
            <person name="Dalal V."/>
            <person name="Srivastava S."/>
            <person name="Dixit A."/>
            <person name="Pal A.K."/>
            <person name="Ghazi I.A."/>
            <person name="Yadav M."/>
            <person name="Pandit A."/>
            <person name="Bhargava A."/>
            <person name="Sureshbabu K."/>
            <person name="Batra K."/>
            <person name="Sharma T.R."/>
            <person name="Mohapatra T."/>
            <person name="Singh N.K."/>
            <person name="Messing J."/>
            <person name="Nelson A.B."/>
            <person name="Fuks G."/>
            <person name="Kavchok S."/>
            <person name="Keizer G."/>
            <person name="Linton E."/>
            <person name="Llaca V."/>
            <person name="Song R."/>
            <person name="Tanyolac B."/>
            <person name="Young S."/>
            <person name="Ho-Il K."/>
            <person name="Hahn J.H."/>
            <person name="Sangsakoo G."/>
            <person name="Vanavichit A."/>
            <person name="de Mattos Luiz.A.T."/>
            <person name="Zimmer P.D."/>
            <person name="Malone G."/>
            <person name="Dellagostin O."/>
            <person name="de Oliveira A.C."/>
            <person name="Bevan M."/>
            <person name="Bancroft I."/>
            <person name="Minx P."/>
            <person name="Cordum H."/>
            <person name="Wilson R."/>
            <person name="Cheng Z."/>
            <person name="Jin W."/>
            <person name="Jiang J."/>
            <person name="Leong S.A."/>
            <person name="Iwama H."/>
            <person name="Gojobori T."/>
            <person name="Itoh T."/>
            <person name="Niimura Y."/>
            <person name="Fujii Y."/>
            <person name="Habara T."/>
            <person name="Sakai H."/>
            <person name="Sato Y."/>
            <person name="Wilson G."/>
            <person name="Kumar K."/>
            <person name="McCouch S."/>
            <person name="Juretic N."/>
            <person name="Hoen D."/>
            <person name="Wright S."/>
            <person name="Bruskiewich R."/>
            <person name="Bureau T."/>
            <person name="Miyao A."/>
            <person name="Hirochika H."/>
            <person name="Nishikawa T."/>
            <person name="Kadowaki K."/>
            <person name="Sugiura M."/>
            <person name="Burr B."/>
            <person name="Sasaki T."/>
        </authorList>
    </citation>
    <scope>NUCLEOTIDE SEQUENCE [LARGE SCALE GENOMIC DNA]</scope>
    <source>
        <strain evidence="4">cv. Nipponbare</strain>
    </source>
</reference>
<dbReference type="EMBL" id="AP004654">
    <property type="protein sequence ID" value="BAD33157.1"/>
    <property type="molecule type" value="Genomic_DNA"/>
</dbReference>
<gene>
    <name evidence="2" type="ORF">B1147B12.27</name>
    <name evidence="3" type="ORF">P0015C07.10</name>
</gene>
<name>Q6Z1Y3_ORYSJ</name>
<dbReference type="PROSITE" id="PS51257">
    <property type="entry name" value="PROKAR_LIPOPROTEIN"/>
    <property type="match status" value="1"/>
</dbReference>